<evidence type="ECO:0000256" key="1">
    <source>
        <dbReference type="SAM" id="MobiDB-lite"/>
    </source>
</evidence>
<keyword evidence="3" id="KW-1185">Reference proteome</keyword>
<dbReference type="EMBL" id="CAJNDS010002115">
    <property type="protein sequence ID" value="CAE7335504.1"/>
    <property type="molecule type" value="Genomic_DNA"/>
</dbReference>
<dbReference type="Proteomes" id="UP000604046">
    <property type="component" value="Unassembled WGS sequence"/>
</dbReference>
<accession>A0A812P104</accession>
<dbReference type="OrthoDB" id="423873at2759"/>
<sequence>MRAYNNSVVPSGGSFLELWIDPATLLSGVDDGLTYCTDPARYDYNYSERFSYKMAGCEHLPFGESYLKGESSLFFPTSVDDTYVLTFGAKKCFDYVNASNVVEADLLCQQVGGTLFYTRTPVSSAGGVACECRRQRSFFAASPEKQRFLVMHGFLASNMGVFGNERMRGSTRFSSNQRSSDGRSWQDVRDEGILTVVQDDQGQECLIGGTSRFYPHESRLGIGATIEEWLRCAGVDLEWSDPAVATQAHSEPPVARLTGLELAIELDYRNIHGVHFNGVVCFARVRAMQRWNARPVLHYDYSRIDGAESAYRARHQRGVEVRFAVQGKIDFLDFTLLTTAISNILSLLTILPTLVISLVAVNFLGPLSNIFYAAMEIKVNVAQDCRSMITRLMTSEAAFEDLCNKQGGGQTAENKFTKGHMKQLMDEILRKEEDLQDREKDHIVDFLMEELHNGEDQKIVDRMKYMKLHHAHDHVQLDDVVDLFDGDRQKGFLETLFRDDDFNKKQGQYRRRMTLRAEGQLPEGLLPEAQQAKAENAHDQRHSTLTSSRIGKGEALQHEAEARASVSSRTSPDQIALTVAQPPQGRKRMWAAGHVSLLLAEQRGKESE</sequence>
<reference evidence="2" key="1">
    <citation type="submission" date="2021-02" db="EMBL/GenBank/DDBJ databases">
        <authorList>
            <person name="Dougan E. K."/>
            <person name="Rhodes N."/>
            <person name="Thang M."/>
            <person name="Chan C."/>
        </authorList>
    </citation>
    <scope>NUCLEOTIDE SEQUENCE</scope>
</reference>
<gene>
    <name evidence="2" type="primary">HERC1</name>
    <name evidence="2" type="ORF">SNAT2548_LOCUS17547</name>
</gene>
<evidence type="ECO:0000313" key="3">
    <source>
        <dbReference type="Proteomes" id="UP000604046"/>
    </source>
</evidence>
<name>A0A812P104_9DINO</name>
<protein>
    <submittedName>
        <fullName evidence="2">HERC1 protein</fullName>
    </submittedName>
</protein>
<feature type="compositionally biased region" description="Basic and acidic residues" evidence="1">
    <location>
        <begin position="551"/>
        <end position="562"/>
    </location>
</feature>
<feature type="region of interest" description="Disordered" evidence="1">
    <location>
        <begin position="530"/>
        <end position="588"/>
    </location>
</feature>
<organism evidence="2 3">
    <name type="scientific">Symbiodinium natans</name>
    <dbReference type="NCBI Taxonomy" id="878477"/>
    <lineage>
        <taxon>Eukaryota</taxon>
        <taxon>Sar</taxon>
        <taxon>Alveolata</taxon>
        <taxon>Dinophyceae</taxon>
        <taxon>Suessiales</taxon>
        <taxon>Symbiodiniaceae</taxon>
        <taxon>Symbiodinium</taxon>
    </lineage>
</organism>
<comment type="caution">
    <text evidence="2">The sequence shown here is derived from an EMBL/GenBank/DDBJ whole genome shotgun (WGS) entry which is preliminary data.</text>
</comment>
<dbReference type="AlphaFoldDB" id="A0A812P104"/>
<proteinExistence type="predicted"/>
<evidence type="ECO:0000313" key="2">
    <source>
        <dbReference type="EMBL" id="CAE7335504.1"/>
    </source>
</evidence>